<dbReference type="PROSITE" id="PS00455">
    <property type="entry name" value="AMP_BINDING"/>
    <property type="match status" value="1"/>
</dbReference>
<proteinExistence type="inferred from homology"/>
<organism evidence="4 5">
    <name type="scientific">Thamnocephalis sphaerospora</name>
    <dbReference type="NCBI Taxonomy" id="78915"/>
    <lineage>
        <taxon>Eukaryota</taxon>
        <taxon>Fungi</taxon>
        <taxon>Fungi incertae sedis</taxon>
        <taxon>Zoopagomycota</taxon>
        <taxon>Zoopagomycotina</taxon>
        <taxon>Zoopagomycetes</taxon>
        <taxon>Zoopagales</taxon>
        <taxon>Sigmoideomycetaceae</taxon>
        <taxon>Thamnocephalis</taxon>
    </lineage>
</organism>
<gene>
    <name evidence="4" type="ORF">THASP1DRAFT_31261</name>
</gene>
<protein>
    <submittedName>
        <fullName evidence="4">Uncharacterized protein</fullName>
    </submittedName>
</protein>
<dbReference type="GO" id="GO:0031956">
    <property type="term" value="F:medium-chain fatty acid-CoA ligase activity"/>
    <property type="evidence" value="ECO:0007669"/>
    <property type="project" value="TreeGrafter"/>
</dbReference>
<evidence type="ECO:0000259" key="2">
    <source>
        <dbReference type="Pfam" id="PF00501"/>
    </source>
</evidence>
<evidence type="ECO:0000313" key="4">
    <source>
        <dbReference type="EMBL" id="RKP06927.1"/>
    </source>
</evidence>
<dbReference type="STRING" id="78915.A0A4P9XM01"/>
<name>A0A4P9XM01_9FUNG</name>
<dbReference type="Pfam" id="PF00501">
    <property type="entry name" value="AMP-binding"/>
    <property type="match status" value="1"/>
</dbReference>
<dbReference type="InterPro" id="IPR020845">
    <property type="entry name" value="AMP-binding_CS"/>
</dbReference>
<evidence type="ECO:0000256" key="1">
    <source>
        <dbReference type="ARBA" id="ARBA00006432"/>
    </source>
</evidence>
<sequence>MTLPDLQLFRRLKEHAGLQADRNDGSVHSATAIVDTATGATRTYASLLKDVLAVTRHLGTSDLEQQRVAVLCPAGYIYTVAQWSVWAAGGVFVPLCVSHPAKELEYHVKNAECSLALVHSSMRERLTTALGSSKSIPLIDIEQAVVSGHKSGNLDSGALVPFDESRNAMFVYTSGTTGRPKGVVSTHASLRAQIEAVVDAWHICKGDRLLHFLPLHHVHASMQESSTQALTCLLWSGATVEFVPKFDAGWTWRRLLDKQKPPVTLFMGVPTMYVRMLEMLDNTGCDIDARTACSHMRAMISGSSALPVSVRERWRAATGATILERYGMTETGMIVGGSLDDPQKRVLGCVGWPFPSVEVRLCAEDGQNVWGRPGIAGEVQVRGPALFKEYWKRPDATAEAFTTDGWFRTGDTAEWTPDGGCKILGRTSVDIIKSGGYKLSALEIERAIMEHPRVRDCAVVGVVDEVWGQRVAAAVVPAAGLPPPTLDELRKSASQELAQYKLPTLLRIVEELPRNVMSKVNKKQVEKLFAE</sequence>
<dbReference type="InterPro" id="IPR025110">
    <property type="entry name" value="AMP-bd_C"/>
</dbReference>
<dbReference type="PANTHER" id="PTHR43201">
    <property type="entry name" value="ACYL-COA SYNTHETASE"/>
    <property type="match status" value="1"/>
</dbReference>
<feature type="domain" description="AMP-binding enzyme C-terminal" evidence="3">
    <location>
        <begin position="443"/>
        <end position="515"/>
    </location>
</feature>
<feature type="domain" description="AMP-dependent synthetase/ligase" evidence="2">
    <location>
        <begin position="29"/>
        <end position="391"/>
    </location>
</feature>
<dbReference type="CDD" id="cd05941">
    <property type="entry name" value="MCS"/>
    <property type="match status" value="1"/>
</dbReference>
<dbReference type="InterPro" id="IPR000873">
    <property type="entry name" value="AMP-dep_synth/lig_dom"/>
</dbReference>
<dbReference type="SUPFAM" id="SSF56801">
    <property type="entry name" value="Acetyl-CoA synthetase-like"/>
    <property type="match status" value="1"/>
</dbReference>
<dbReference type="AlphaFoldDB" id="A0A4P9XM01"/>
<dbReference type="OrthoDB" id="2962993at2759"/>
<evidence type="ECO:0000313" key="5">
    <source>
        <dbReference type="Proteomes" id="UP000271241"/>
    </source>
</evidence>
<evidence type="ECO:0000259" key="3">
    <source>
        <dbReference type="Pfam" id="PF13193"/>
    </source>
</evidence>
<dbReference type="GO" id="GO:0006631">
    <property type="term" value="P:fatty acid metabolic process"/>
    <property type="evidence" value="ECO:0007669"/>
    <property type="project" value="TreeGrafter"/>
</dbReference>
<dbReference type="PANTHER" id="PTHR43201:SF8">
    <property type="entry name" value="ACYL-COA SYNTHETASE FAMILY MEMBER 3"/>
    <property type="match status" value="1"/>
</dbReference>
<dbReference type="Gene3D" id="3.30.300.30">
    <property type="match status" value="1"/>
</dbReference>
<comment type="similarity">
    <text evidence="1">Belongs to the ATP-dependent AMP-binding enzyme family.</text>
</comment>
<dbReference type="InterPro" id="IPR042099">
    <property type="entry name" value="ANL_N_sf"/>
</dbReference>
<reference evidence="5" key="1">
    <citation type="journal article" date="2018" name="Nat. Microbiol.">
        <title>Leveraging single-cell genomics to expand the fungal tree of life.</title>
        <authorList>
            <person name="Ahrendt S.R."/>
            <person name="Quandt C.A."/>
            <person name="Ciobanu D."/>
            <person name="Clum A."/>
            <person name="Salamov A."/>
            <person name="Andreopoulos B."/>
            <person name="Cheng J.F."/>
            <person name="Woyke T."/>
            <person name="Pelin A."/>
            <person name="Henrissat B."/>
            <person name="Reynolds N.K."/>
            <person name="Benny G.L."/>
            <person name="Smith M.E."/>
            <person name="James T.Y."/>
            <person name="Grigoriev I.V."/>
        </authorList>
    </citation>
    <scope>NUCLEOTIDE SEQUENCE [LARGE SCALE GENOMIC DNA]</scope>
    <source>
        <strain evidence="5">RSA 1356</strain>
    </source>
</reference>
<dbReference type="InterPro" id="IPR045851">
    <property type="entry name" value="AMP-bd_C_sf"/>
</dbReference>
<dbReference type="EMBL" id="KZ992792">
    <property type="protein sequence ID" value="RKP06927.1"/>
    <property type="molecule type" value="Genomic_DNA"/>
</dbReference>
<dbReference type="Pfam" id="PF13193">
    <property type="entry name" value="AMP-binding_C"/>
    <property type="match status" value="1"/>
</dbReference>
<accession>A0A4P9XM01</accession>
<keyword evidence="5" id="KW-1185">Reference proteome</keyword>
<dbReference type="Gene3D" id="3.40.50.12780">
    <property type="entry name" value="N-terminal domain of ligase-like"/>
    <property type="match status" value="1"/>
</dbReference>
<dbReference type="Proteomes" id="UP000271241">
    <property type="component" value="Unassembled WGS sequence"/>
</dbReference>